<feature type="signal peptide" evidence="1">
    <location>
        <begin position="1"/>
        <end position="24"/>
    </location>
</feature>
<evidence type="ECO:0000313" key="3">
    <source>
        <dbReference type="EMBL" id="AEK71071.1"/>
    </source>
</evidence>
<evidence type="ECO:0000256" key="1">
    <source>
        <dbReference type="SAM" id="SignalP"/>
    </source>
</evidence>
<dbReference type="InterPro" id="IPR002566">
    <property type="entry name" value="Msp4_OMP-like"/>
</dbReference>
<dbReference type="Pfam" id="PF01617">
    <property type="entry name" value="Surface_Ag_2"/>
    <property type="match status" value="1"/>
</dbReference>
<organism evidence="3">
    <name type="scientific">Neorickettsia risticii</name>
    <name type="common">Potomac horse fever agent</name>
    <name type="synonym">Ehrlichia risticii</name>
    <dbReference type="NCBI Taxonomy" id="950"/>
    <lineage>
        <taxon>Bacteria</taxon>
        <taxon>Pseudomonadati</taxon>
        <taxon>Pseudomonadota</taxon>
        <taxon>Alphaproteobacteria</taxon>
        <taxon>Rickettsiales</taxon>
        <taxon>Anaplasmataceae</taxon>
        <taxon>Neorickettsia</taxon>
    </lineage>
</organism>
<feature type="chain" id="PRO_5003411520" evidence="1">
    <location>
        <begin position="25"/>
        <end position="309"/>
    </location>
</feature>
<sequence length="309" mass="33538">MINYRFLNSAACLCLLALAPTYEAKAIDSEVQKEEVGLYGRVFNITKLSGESNFLDTGRAAVNAWNDQHTGTPDGYLNGTVIREFRPTHGFNMMGIGLAVGYHIQETRIELEALINGTGKLAERAEETFYGVADVPSNLTADKEKNKKLDGIQFAPVGPMQFTDFSYKAGLLNVYHDFSAGKVLNLFVGGGIGFAKVKYKLSEAQDLVSTPFVAQGKVGISFDVDYLKKAGVVPYLGYTARYFGESSTKESVTGLGVIRSKLPSGGSLFSSLLGDYEVETTPVEGVNFVPIAKHLLHNLEVGFTFLLDA</sequence>
<dbReference type="Gene3D" id="2.40.160.20">
    <property type="match status" value="1"/>
</dbReference>
<feature type="domain" description="Msp4/OMP-like" evidence="2">
    <location>
        <begin position="93"/>
        <end position="225"/>
    </location>
</feature>
<dbReference type="AlphaFoldDB" id="G0Z0C2"/>
<proteinExistence type="predicted"/>
<accession>G0Z0C2</accession>
<dbReference type="InterPro" id="IPR011250">
    <property type="entry name" value="OMP/PagP_B-barrel"/>
</dbReference>
<name>G0Z0C2_NEORS</name>
<protein>
    <submittedName>
        <fullName evidence="3">Surface protein 2</fullName>
    </submittedName>
</protein>
<evidence type="ECO:0000259" key="2">
    <source>
        <dbReference type="Pfam" id="PF01617"/>
    </source>
</evidence>
<dbReference type="EMBL" id="HQ857593">
    <property type="protein sequence ID" value="AEK71071.1"/>
    <property type="molecule type" value="Genomic_DNA"/>
</dbReference>
<keyword evidence="1" id="KW-0732">Signal</keyword>
<dbReference type="SUPFAM" id="SSF56925">
    <property type="entry name" value="OMPA-like"/>
    <property type="match status" value="1"/>
</dbReference>
<reference evidence="3" key="1">
    <citation type="journal article" date="2011" name="Vet. Res.">
        <title>Neorickettsia risticii surface-exposed proteins: proteomics identification, recognition by naturally-infected horses, and strain variations.</title>
        <authorList>
            <person name="Gibson K.E."/>
            <person name="Pastenkos G."/>
            <person name="Moesta S."/>
            <person name="Rikihisa Y."/>
        </authorList>
    </citation>
    <scope>NUCLEOTIDE SEQUENCE</scope>
    <source>
        <strain evidence="3">MN</strain>
    </source>
</reference>
<gene>
    <name evidence="3" type="primary">nsp2</name>
</gene>